<dbReference type="Gene3D" id="3.90.190.10">
    <property type="entry name" value="Protein tyrosine phosphatase superfamily"/>
    <property type="match status" value="1"/>
</dbReference>
<keyword evidence="3" id="KW-0378">Hydrolase</keyword>
<dbReference type="InterPro" id="IPR000387">
    <property type="entry name" value="Tyr_Pase_dom"/>
</dbReference>
<evidence type="ECO:0000313" key="6">
    <source>
        <dbReference type="Proteomes" id="UP000694861"/>
    </source>
</evidence>
<name>A0ABM0NLV7_PRUMU</name>
<dbReference type="PROSITE" id="PS50056">
    <property type="entry name" value="TYR_PHOSPHATASE_2"/>
    <property type="match status" value="1"/>
</dbReference>
<proteinExistence type="inferred from homology"/>
<evidence type="ECO:0000256" key="1">
    <source>
        <dbReference type="ARBA" id="ARBA00008601"/>
    </source>
</evidence>
<dbReference type="PANTHER" id="PTHR45848:SF4">
    <property type="entry name" value="DUAL SPECIFICITY PROTEIN PHOSPHATASE 12"/>
    <property type="match status" value="1"/>
</dbReference>
<dbReference type="PROSITE" id="PS00383">
    <property type="entry name" value="TYR_PHOSPHATASE_1"/>
    <property type="match status" value="1"/>
</dbReference>
<dbReference type="SMART" id="SM00195">
    <property type="entry name" value="DSPc"/>
    <property type="match status" value="1"/>
</dbReference>
<dbReference type="SUPFAM" id="SSF52799">
    <property type="entry name" value="(Phosphotyrosine protein) phosphatases II"/>
    <property type="match status" value="1"/>
</dbReference>
<dbReference type="PANTHER" id="PTHR45848">
    <property type="entry name" value="DUAL SPECIFICITY PROTEIN PHOSPHATASE 12 FAMILY MEMBER"/>
    <property type="match status" value="1"/>
</dbReference>
<sequence length="139" mass="15584">MVLRGDGFTQWSAPLPILSLLMRRRSVGGLASVDDLGDGSKSCLLSEKLLHLLEYTGKDLKLVRMGVLLREMENENLLDYLDVCLDFIDQSRKEGSVLVHCFVGVSRSAAIITAYLMRTEHLSQEGVNLFSFFLLLLSY</sequence>
<keyword evidence="6" id="KW-1185">Reference proteome</keyword>
<evidence type="ECO:0000313" key="7">
    <source>
        <dbReference type="RefSeq" id="XP_008226718.1"/>
    </source>
</evidence>
<dbReference type="EC" id="3.1.3.48" evidence="2"/>
<reference evidence="6" key="1">
    <citation type="journal article" date="2012" name="Nat. Commun.">
        <title>The genome of Prunus mume.</title>
        <authorList>
            <person name="Zhang Q."/>
            <person name="Chen W."/>
            <person name="Sun L."/>
            <person name="Zhao F."/>
            <person name="Huang B."/>
            <person name="Yang W."/>
            <person name="Tao Y."/>
            <person name="Wang J."/>
            <person name="Yuan Z."/>
            <person name="Fan G."/>
            <person name="Xing Z."/>
            <person name="Han C."/>
            <person name="Pan H."/>
            <person name="Zhong X."/>
            <person name="Shi W."/>
            <person name="Liang X."/>
            <person name="Du D."/>
            <person name="Sun F."/>
            <person name="Xu Z."/>
            <person name="Hao R."/>
            <person name="Lv T."/>
            <person name="Lv Y."/>
            <person name="Zheng Z."/>
            <person name="Sun M."/>
            <person name="Luo L."/>
            <person name="Cai M."/>
            <person name="Gao Y."/>
            <person name="Wang J."/>
            <person name="Yin Y."/>
            <person name="Xu X."/>
            <person name="Cheng T."/>
            <person name="Wang J."/>
        </authorList>
    </citation>
    <scope>NUCLEOTIDE SEQUENCE [LARGE SCALE GENOMIC DNA]</scope>
</reference>
<comment type="similarity">
    <text evidence="1">Belongs to the protein-tyrosine phosphatase family. Non-receptor class dual specificity subfamily.</text>
</comment>
<dbReference type="Proteomes" id="UP000694861">
    <property type="component" value="Linkage group LG3"/>
</dbReference>
<dbReference type="Pfam" id="PF00782">
    <property type="entry name" value="DSPc"/>
    <property type="match status" value="1"/>
</dbReference>
<evidence type="ECO:0000259" key="5">
    <source>
        <dbReference type="PROSITE" id="PS50056"/>
    </source>
</evidence>
<dbReference type="RefSeq" id="XP_008226718.1">
    <property type="nucleotide sequence ID" value="XM_008228496.2"/>
</dbReference>
<keyword evidence="4" id="KW-0904">Protein phosphatase</keyword>
<evidence type="ECO:0000256" key="3">
    <source>
        <dbReference type="ARBA" id="ARBA00022801"/>
    </source>
</evidence>
<dbReference type="GeneID" id="103326284"/>
<accession>A0ABM0NLV7</accession>
<evidence type="ECO:0000256" key="2">
    <source>
        <dbReference type="ARBA" id="ARBA00013064"/>
    </source>
</evidence>
<dbReference type="InterPro" id="IPR000340">
    <property type="entry name" value="Dual-sp_phosphatase_cat-dom"/>
</dbReference>
<dbReference type="InterPro" id="IPR020422">
    <property type="entry name" value="TYR_PHOSPHATASE_DUAL_dom"/>
</dbReference>
<dbReference type="InterPro" id="IPR016130">
    <property type="entry name" value="Tyr_Pase_AS"/>
</dbReference>
<gene>
    <name evidence="7" type="primary">LOC103326284</name>
</gene>
<evidence type="ECO:0000256" key="4">
    <source>
        <dbReference type="ARBA" id="ARBA00022912"/>
    </source>
</evidence>
<feature type="domain" description="Tyrosine specific protein phosphatases" evidence="5">
    <location>
        <begin position="78"/>
        <end position="139"/>
    </location>
</feature>
<protein>
    <recommendedName>
        <fullName evidence="2">protein-tyrosine-phosphatase</fullName>
        <ecNumber evidence="2">3.1.3.48</ecNumber>
    </recommendedName>
</protein>
<reference evidence="7" key="2">
    <citation type="submission" date="2025-08" db="UniProtKB">
        <authorList>
            <consortium name="RefSeq"/>
        </authorList>
    </citation>
    <scope>IDENTIFICATION</scope>
</reference>
<dbReference type="InterPro" id="IPR029021">
    <property type="entry name" value="Prot-tyrosine_phosphatase-like"/>
</dbReference>
<organism evidence="6 7">
    <name type="scientific">Prunus mume</name>
    <name type="common">Japanese apricot</name>
    <name type="synonym">Armeniaca mume</name>
    <dbReference type="NCBI Taxonomy" id="102107"/>
    <lineage>
        <taxon>Eukaryota</taxon>
        <taxon>Viridiplantae</taxon>
        <taxon>Streptophyta</taxon>
        <taxon>Embryophyta</taxon>
        <taxon>Tracheophyta</taxon>
        <taxon>Spermatophyta</taxon>
        <taxon>Magnoliopsida</taxon>
        <taxon>eudicotyledons</taxon>
        <taxon>Gunneridae</taxon>
        <taxon>Pentapetalae</taxon>
        <taxon>rosids</taxon>
        <taxon>fabids</taxon>
        <taxon>Rosales</taxon>
        <taxon>Rosaceae</taxon>
        <taxon>Amygdaloideae</taxon>
        <taxon>Amygdaleae</taxon>
        <taxon>Prunus</taxon>
    </lineage>
</organism>